<feature type="signal peptide" evidence="1">
    <location>
        <begin position="1"/>
        <end position="22"/>
    </location>
</feature>
<keyword evidence="1" id="KW-0732">Signal</keyword>
<evidence type="ECO:0000313" key="4">
    <source>
        <dbReference type="Proteomes" id="UP000632339"/>
    </source>
</evidence>
<dbReference type="NCBIfam" id="TIGR04183">
    <property type="entry name" value="Por_Secre_tail"/>
    <property type="match status" value="1"/>
</dbReference>
<proteinExistence type="predicted"/>
<keyword evidence="4" id="KW-1185">Reference proteome</keyword>
<name>A0ABQ2HNV8_9BACT</name>
<organism evidence="3 4">
    <name type="scientific">Dyadobacter beijingensis</name>
    <dbReference type="NCBI Taxonomy" id="365489"/>
    <lineage>
        <taxon>Bacteria</taxon>
        <taxon>Pseudomonadati</taxon>
        <taxon>Bacteroidota</taxon>
        <taxon>Cytophagia</taxon>
        <taxon>Cytophagales</taxon>
        <taxon>Spirosomataceae</taxon>
        <taxon>Dyadobacter</taxon>
    </lineage>
</organism>
<protein>
    <recommendedName>
        <fullName evidence="2">Secretion system C-terminal sorting domain-containing protein</fullName>
    </recommendedName>
</protein>
<dbReference type="InterPro" id="IPR026444">
    <property type="entry name" value="Secre_tail"/>
</dbReference>
<dbReference type="RefSeq" id="WP_019945716.1">
    <property type="nucleotide sequence ID" value="NZ_BMLI01000001.1"/>
</dbReference>
<dbReference type="EMBL" id="BMLI01000001">
    <property type="protein sequence ID" value="GGM84106.1"/>
    <property type="molecule type" value="Genomic_DNA"/>
</dbReference>
<evidence type="ECO:0000256" key="1">
    <source>
        <dbReference type="SAM" id="SignalP"/>
    </source>
</evidence>
<evidence type="ECO:0000259" key="2">
    <source>
        <dbReference type="Pfam" id="PF18962"/>
    </source>
</evidence>
<dbReference type="Proteomes" id="UP000632339">
    <property type="component" value="Unassembled WGS sequence"/>
</dbReference>
<feature type="domain" description="Secretion system C-terminal sorting" evidence="2">
    <location>
        <begin position="87"/>
        <end position="159"/>
    </location>
</feature>
<reference evidence="4" key="1">
    <citation type="journal article" date="2019" name="Int. J. Syst. Evol. Microbiol.">
        <title>The Global Catalogue of Microorganisms (GCM) 10K type strain sequencing project: providing services to taxonomists for standard genome sequencing and annotation.</title>
        <authorList>
            <consortium name="The Broad Institute Genomics Platform"/>
            <consortium name="The Broad Institute Genome Sequencing Center for Infectious Disease"/>
            <person name="Wu L."/>
            <person name="Ma J."/>
        </authorList>
    </citation>
    <scope>NUCLEOTIDE SEQUENCE [LARGE SCALE GENOMIC DNA]</scope>
    <source>
        <strain evidence="4">CGMCC 1.6375</strain>
    </source>
</reference>
<feature type="chain" id="PRO_5046691503" description="Secretion system C-terminal sorting domain-containing protein" evidence="1">
    <location>
        <begin position="23"/>
        <end position="160"/>
    </location>
</feature>
<comment type="caution">
    <text evidence="3">The sequence shown here is derived from an EMBL/GenBank/DDBJ whole genome shotgun (WGS) entry which is preliminary data.</text>
</comment>
<gene>
    <name evidence="3" type="ORF">GCM10010967_14870</name>
</gene>
<accession>A0ABQ2HNV8</accession>
<evidence type="ECO:0000313" key="3">
    <source>
        <dbReference type="EMBL" id="GGM84106.1"/>
    </source>
</evidence>
<dbReference type="Pfam" id="PF18962">
    <property type="entry name" value="Por_Secre_tail"/>
    <property type="match status" value="1"/>
</dbReference>
<sequence>MIGNLKLLFTFGFTFFSASLFAQDLQPVKQEFDFVRNGSMLLVKNRAGQDVTAIDLDKPALKGKVIAFTYSAKKRQTADATGHSFSVFPNPASKQVNLQFKGQWKYPVAVQIFDKSGNALHSTKLESVEQPLDIGSLEQGIYILKAYSGNASAVEKLVVQ</sequence>